<protein>
    <submittedName>
        <fullName evidence="2">Uncharacterized protein</fullName>
    </submittedName>
</protein>
<evidence type="ECO:0000313" key="2">
    <source>
        <dbReference type="Ensembl" id="ENSPANP00000044648.2"/>
    </source>
</evidence>
<dbReference type="Ensembl" id="ENSPANT00000046477.2">
    <property type="protein sequence ID" value="ENSPANP00000044648.2"/>
    <property type="gene ID" value="ENSPANG00000011737.3"/>
</dbReference>
<dbReference type="Bgee" id="ENSPANG00000011737">
    <property type="expression patterns" value="Expressed in adult mammalian kidney and 65 other cell types or tissues"/>
</dbReference>
<evidence type="ECO:0000256" key="1">
    <source>
        <dbReference type="SAM" id="MobiDB-lite"/>
    </source>
</evidence>
<dbReference type="AlphaFoldDB" id="A0A2I3N9F9"/>
<reference evidence="2" key="3">
    <citation type="submission" date="2025-09" db="UniProtKB">
        <authorList>
            <consortium name="Ensembl"/>
        </authorList>
    </citation>
    <scope>IDENTIFICATION</scope>
</reference>
<sequence>MGKCTSLTYCSPKSRPHPLSLGCEASWRYRYPSLQCCCQPFLWKPNGYDRGGVGQALDGQGKRRKNERNPADKKVKLSWDQGP</sequence>
<dbReference type="ExpressionAtlas" id="A0A2I3N9F9">
    <property type="expression patterns" value="baseline"/>
</dbReference>
<organism evidence="2 3">
    <name type="scientific">Papio anubis</name>
    <name type="common">Olive baboon</name>
    <dbReference type="NCBI Taxonomy" id="9555"/>
    <lineage>
        <taxon>Eukaryota</taxon>
        <taxon>Metazoa</taxon>
        <taxon>Chordata</taxon>
        <taxon>Craniata</taxon>
        <taxon>Vertebrata</taxon>
        <taxon>Euteleostomi</taxon>
        <taxon>Mammalia</taxon>
        <taxon>Eutheria</taxon>
        <taxon>Euarchontoglires</taxon>
        <taxon>Primates</taxon>
        <taxon>Haplorrhini</taxon>
        <taxon>Catarrhini</taxon>
        <taxon>Cercopithecidae</taxon>
        <taxon>Cercopithecinae</taxon>
        <taxon>Papio</taxon>
    </lineage>
</organism>
<feature type="compositionally biased region" description="Basic and acidic residues" evidence="1">
    <location>
        <begin position="67"/>
        <end position="77"/>
    </location>
</feature>
<reference evidence="2" key="2">
    <citation type="submission" date="2025-08" db="UniProtKB">
        <authorList>
            <consortium name="Ensembl"/>
        </authorList>
    </citation>
    <scope>IDENTIFICATION</scope>
</reference>
<accession>A0A2I3N9F9</accession>
<dbReference type="Proteomes" id="UP000028761">
    <property type="component" value="Unplaced"/>
</dbReference>
<keyword evidence="3" id="KW-1185">Reference proteome</keyword>
<proteinExistence type="predicted"/>
<name>A0A2I3N9F9_PAPAN</name>
<evidence type="ECO:0000313" key="3">
    <source>
        <dbReference type="Proteomes" id="UP000028761"/>
    </source>
</evidence>
<feature type="region of interest" description="Disordered" evidence="1">
    <location>
        <begin position="52"/>
        <end position="83"/>
    </location>
</feature>
<reference evidence="3" key="1">
    <citation type="submission" date="2012-03" db="EMBL/GenBank/DDBJ databases">
        <title>Whole Genome Assembly of Papio anubis.</title>
        <authorList>
            <person name="Liu Y.L."/>
            <person name="Abraham K.A."/>
            <person name="Akbar H.A."/>
            <person name="Ali S.A."/>
            <person name="Anosike U.A."/>
            <person name="Aqrawi P.A."/>
            <person name="Arias F.A."/>
            <person name="Attaway T.A."/>
            <person name="Awwad R.A."/>
            <person name="Babu C.B."/>
            <person name="Bandaranaike D.B."/>
            <person name="Battles P.B."/>
            <person name="Bell A.B."/>
            <person name="Beltran B.B."/>
            <person name="Berhane-Mersha D.B."/>
            <person name="Bess C.B."/>
            <person name="Bickham C.B."/>
            <person name="Bolden T.B."/>
            <person name="Carter K.C."/>
            <person name="Chau D.C."/>
            <person name="Chavez A.C."/>
            <person name="Clerc-Blankenburg K.C."/>
            <person name="Coyle M.C."/>
            <person name="Dao M.D."/>
            <person name="Davila M.L.D."/>
            <person name="Davy-Carroll L.D."/>
            <person name="Denson S.D."/>
            <person name="Dinh H.D."/>
            <person name="Fernandez S.F."/>
            <person name="Fernando P.F."/>
            <person name="Forbes L.F."/>
            <person name="Francis C.F."/>
            <person name="Francisco L.F."/>
            <person name="Fu Q.F."/>
            <person name="Garcia-Iii R.G."/>
            <person name="Garrett T.G."/>
            <person name="Gross S.G."/>
            <person name="Gubbala S.G."/>
            <person name="Hirani K.H."/>
            <person name="Hogues M.H."/>
            <person name="Hollins B.H."/>
            <person name="Jackson L.J."/>
            <person name="Javaid M.J."/>
            <person name="Jhangiani S.J."/>
            <person name="Johnson A.J."/>
            <person name="Johnson B.J."/>
            <person name="Jones J.J."/>
            <person name="Joshi V.J."/>
            <person name="Kalu J.K."/>
            <person name="Khan N.K."/>
            <person name="Korchina V.K."/>
            <person name="Kovar C.K."/>
            <person name="Lago L.L."/>
            <person name="Lara F.L."/>
            <person name="Le T.-K.L."/>
            <person name="Lee S.L."/>
            <person name="Legall-Iii F.L."/>
            <person name="Lemon S.L."/>
            <person name="Liu J.L."/>
            <person name="Liu Y.-S.L."/>
            <person name="Liyanage D.L."/>
            <person name="Lopez J.L."/>
            <person name="Lorensuhewa L.L."/>
            <person name="Mata R.M."/>
            <person name="Mathew T.M."/>
            <person name="Mercado C.M."/>
            <person name="Mercado I.M."/>
            <person name="Morales K.M."/>
            <person name="Morgan M.M."/>
            <person name="Munidasa M.M."/>
            <person name="Ngo D.N."/>
            <person name="Nguyen L.N."/>
            <person name="Nguyen T.N."/>
            <person name="Nguyen N.N."/>
            <person name="Obregon M.O."/>
            <person name="Okwuonu G.O."/>
            <person name="Ongeri F.O."/>
            <person name="Onwere C.O."/>
            <person name="Osifeso I.O."/>
            <person name="Parra A.P."/>
            <person name="Patil S.P."/>
            <person name="Perez A.P."/>
            <person name="Perez Y.P."/>
            <person name="Pham C.P."/>
            <person name="Pu L.-L.P."/>
            <person name="Puazo M.P."/>
            <person name="Quiroz J.Q."/>
            <person name="Rouhana J.R."/>
            <person name="Ruiz M.R."/>
            <person name="Ruiz S.-J.R."/>
            <person name="Saada N.S."/>
            <person name="Santibanez J.S."/>
            <person name="Scheel M.S."/>
            <person name="Schneider B.S."/>
            <person name="Simmons D.S."/>
            <person name="Sisson I.S."/>
            <person name="Tang L.-Y.T."/>
            <person name="Thornton R.T."/>
            <person name="Tisius J.T."/>
            <person name="Toledanes G.T."/>
            <person name="Trejos Z.T."/>
            <person name="Usmani K.U."/>
            <person name="Varghese R.V."/>
            <person name="Vattathil S.V."/>
            <person name="Vee V.V."/>
            <person name="Walker D.W."/>
            <person name="Weissenberger G.W."/>
            <person name="White C.W."/>
            <person name="Williams A.W."/>
            <person name="Woodworth J.W."/>
            <person name="Wright R.W."/>
            <person name="Zhu Y.Z."/>
            <person name="Han Y.H."/>
            <person name="Newsham I.N."/>
            <person name="Nazareth L.N."/>
            <person name="Worley K.W."/>
            <person name="Muzny D.M."/>
            <person name="Rogers J.R."/>
            <person name="Gibbs R.G."/>
        </authorList>
    </citation>
    <scope>NUCLEOTIDE SEQUENCE [LARGE SCALE GENOMIC DNA]</scope>
</reference>